<dbReference type="AlphaFoldDB" id="A0A382QT11"/>
<dbReference type="Gene3D" id="3.40.50.1820">
    <property type="entry name" value="alpha/beta hydrolase"/>
    <property type="match status" value="1"/>
</dbReference>
<organism evidence="1">
    <name type="scientific">marine metagenome</name>
    <dbReference type="NCBI Taxonomy" id="408172"/>
    <lineage>
        <taxon>unclassified sequences</taxon>
        <taxon>metagenomes</taxon>
        <taxon>ecological metagenomes</taxon>
    </lineage>
</organism>
<dbReference type="GO" id="GO:0003824">
    <property type="term" value="F:catalytic activity"/>
    <property type="evidence" value="ECO:0007669"/>
    <property type="project" value="InterPro"/>
</dbReference>
<dbReference type="InterPro" id="IPR000639">
    <property type="entry name" value="Epox_hydrolase-like"/>
</dbReference>
<gene>
    <name evidence="1" type="ORF">METZ01_LOCUS340892</name>
</gene>
<accession>A0A382QT11</accession>
<dbReference type="PRINTS" id="PR00412">
    <property type="entry name" value="EPOXHYDRLASE"/>
</dbReference>
<name>A0A382QT11_9ZZZZ</name>
<proteinExistence type="predicted"/>
<sequence>CMVDNNYLKRLQLYSGLTINIPSYFMAGASDWGIYQKPGSFEEMFESACSNMKKPDLIKGAGHWVQQEKPKETVDNILSFIKNF</sequence>
<evidence type="ECO:0000313" key="1">
    <source>
        <dbReference type="EMBL" id="SVC88038.1"/>
    </source>
</evidence>
<dbReference type="SUPFAM" id="SSF53474">
    <property type="entry name" value="alpha/beta-Hydrolases"/>
    <property type="match status" value="1"/>
</dbReference>
<dbReference type="EMBL" id="UINC01116355">
    <property type="protein sequence ID" value="SVC88038.1"/>
    <property type="molecule type" value="Genomic_DNA"/>
</dbReference>
<evidence type="ECO:0008006" key="2">
    <source>
        <dbReference type="Google" id="ProtNLM"/>
    </source>
</evidence>
<feature type="non-terminal residue" evidence="1">
    <location>
        <position position="1"/>
    </location>
</feature>
<protein>
    <recommendedName>
        <fullName evidence="2">AB hydrolase-1 domain-containing protein</fullName>
    </recommendedName>
</protein>
<reference evidence="1" key="1">
    <citation type="submission" date="2018-05" db="EMBL/GenBank/DDBJ databases">
        <authorList>
            <person name="Lanie J.A."/>
            <person name="Ng W.-L."/>
            <person name="Kazmierczak K.M."/>
            <person name="Andrzejewski T.M."/>
            <person name="Davidsen T.M."/>
            <person name="Wayne K.J."/>
            <person name="Tettelin H."/>
            <person name="Glass J.I."/>
            <person name="Rusch D."/>
            <person name="Podicherti R."/>
            <person name="Tsui H.-C.T."/>
            <person name="Winkler M.E."/>
        </authorList>
    </citation>
    <scope>NUCLEOTIDE SEQUENCE</scope>
</reference>
<dbReference type="InterPro" id="IPR029058">
    <property type="entry name" value="AB_hydrolase_fold"/>
</dbReference>